<feature type="domain" description="Glycosyl transferase family 1" evidence="1">
    <location>
        <begin position="259"/>
        <end position="384"/>
    </location>
</feature>
<dbReference type="Proteomes" id="UP000679373">
    <property type="component" value="Chromosome"/>
</dbReference>
<dbReference type="SMART" id="SM00028">
    <property type="entry name" value="TPR"/>
    <property type="match status" value="2"/>
</dbReference>
<dbReference type="Pfam" id="PF00534">
    <property type="entry name" value="Glycos_transf_1"/>
    <property type="match status" value="1"/>
</dbReference>
<dbReference type="Gene3D" id="3.40.50.2000">
    <property type="entry name" value="Glycogen Phosphorylase B"/>
    <property type="match status" value="2"/>
</dbReference>
<dbReference type="SUPFAM" id="SSF53335">
    <property type="entry name" value="S-adenosyl-L-methionine-dependent methyltransferases"/>
    <property type="match status" value="1"/>
</dbReference>
<dbReference type="EMBL" id="CP073653">
    <property type="protein sequence ID" value="QUN37879.1"/>
    <property type="molecule type" value="Genomic_DNA"/>
</dbReference>
<gene>
    <name evidence="3" type="ORF">KEC93_21685</name>
</gene>
<dbReference type="InterPro" id="IPR019734">
    <property type="entry name" value="TPR_rpt"/>
</dbReference>
<dbReference type="Pfam" id="PF08241">
    <property type="entry name" value="Methyltransf_11"/>
    <property type="match status" value="1"/>
</dbReference>
<keyword evidence="3" id="KW-0808">Transferase</keyword>
<dbReference type="SUPFAM" id="SSF48452">
    <property type="entry name" value="TPR-like"/>
    <property type="match status" value="1"/>
</dbReference>
<protein>
    <submittedName>
        <fullName evidence="3">Methyltransferase domain-containing protein</fullName>
    </submittedName>
</protein>
<organism evidence="3 4">
    <name type="scientific">Clostridium beijerinckii</name>
    <name type="common">Clostridium MP</name>
    <dbReference type="NCBI Taxonomy" id="1520"/>
    <lineage>
        <taxon>Bacteria</taxon>
        <taxon>Bacillati</taxon>
        <taxon>Bacillota</taxon>
        <taxon>Clostridia</taxon>
        <taxon>Eubacteriales</taxon>
        <taxon>Clostridiaceae</taxon>
        <taxon>Clostridium</taxon>
    </lineage>
</organism>
<dbReference type="AlphaFoldDB" id="A0AB74VQ08"/>
<evidence type="ECO:0000313" key="4">
    <source>
        <dbReference type="Proteomes" id="UP000679373"/>
    </source>
</evidence>
<sequence length="769" mass="91068">MKKQIKENIQVLINDNKLDDAIVLIDEYLKIDLYDMELYSMLSVVYIMQQKINEAKKVLKEALNIYDQSFDLNYNLAYIYEQEGEIRYSLKYYKKALENCNDEKIKLNIINSIKKISNKHSSMVTDDKTKVIFFVKQGMDSFLDDIINNLSEEYETKKIITTEYKQIDEGMEWADICWFEWCDELVAYGSKHKLAKEKKIICRLHRYEVFTNYPKNVEWNNVDKLILVTEHLGKFLASQIQDIEEKVDIITIHNGVNLNKFQLKLRKSGYNIAYIGYIHQRKNPVLLLQIINNLVKIDKRYKLYIAGQFQDSLIELYWNYQIQQMGLNNNIIFQGWQKDISKWLENKNYILSSSIHESFGYGIAEAMSRGIKPVIHDFVFADEIWDKKYLFNSIDEAVNMITEKDYNSQEYRKFIEDNYSLNKQVDEIKELINLTRSKEELSKIEKEELTLDYIYRRFNEFISYPNIYFESYDFKSADITIGKRERVSNEYELIEFILKNNKNKSLIFNNIWYNIKDENIVLPEPMKKNGNIKYITKFLRNILELEVEFVNNIAGFIFDKGIVDDVNKNSVIYSWERAIPASQFMPMLGYLKIAERYIFAASFIKSSDKVLESPCGFGYGAAYFSKICSNVEALDIAEDNIKFGKDIYGFDNINWVNGDVTNLPYKDNEFDIYVSYEVFEHLPLELIEQYLHESKRVIKGNGKFIISTPNAEMRKHINNPFHIKEYSFQEFRNIIEKQYSKIEYYSVSDYKVNFGMKHNAFTMIAVCEK</sequence>
<evidence type="ECO:0000259" key="2">
    <source>
        <dbReference type="Pfam" id="PF08241"/>
    </source>
</evidence>
<accession>A0AB74VQ08</accession>
<dbReference type="InterPro" id="IPR029063">
    <property type="entry name" value="SAM-dependent_MTases_sf"/>
</dbReference>
<proteinExistence type="predicted"/>
<dbReference type="GO" id="GO:0008757">
    <property type="term" value="F:S-adenosylmethionine-dependent methyltransferase activity"/>
    <property type="evidence" value="ECO:0007669"/>
    <property type="project" value="InterPro"/>
</dbReference>
<dbReference type="CDD" id="cd03801">
    <property type="entry name" value="GT4_PimA-like"/>
    <property type="match status" value="1"/>
</dbReference>
<dbReference type="PANTHER" id="PTHR12526">
    <property type="entry name" value="GLYCOSYLTRANSFERASE"/>
    <property type="match status" value="1"/>
</dbReference>
<name>A0AB74VQ08_CLOBE</name>
<feature type="domain" description="Methyltransferase type 11" evidence="2">
    <location>
        <begin position="614"/>
        <end position="706"/>
    </location>
</feature>
<dbReference type="PANTHER" id="PTHR12526:SF630">
    <property type="entry name" value="GLYCOSYLTRANSFERASE"/>
    <property type="match status" value="1"/>
</dbReference>
<dbReference type="SUPFAM" id="SSF53756">
    <property type="entry name" value="UDP-Glycosyltransferase/glycogen phosphorylase"/>
    <property type="match status" value="1"/>
</dbReference>
<keyword evidence="3" id="KW-0489">Methyltransferase</keyword>
<dbReference type="InterPro" id="IPR001296">
    <property type="entry name" value="Glyco_trans_1"/>
</dbReference>
<dbReference type="GO" id="GO:0032259">
    <property type="term" value="P:methylation"/>
    <property type="evidence" value="ECO:0007669"/>
    <property type="project" value="UniProtKB-KW"/>
</dbReference>
<evidence type="ECO:0000259" key="1">
    <source>
        <dbReference type="Pfam" id="PF00534"/>
    </source>
</evidence>
<dbReference type="GO" id="GO:0016757">
    <property type="term" value="F:glycosyltransferase activity"/>
    <property type="evidence" value="ECO:0007669"/>
    <property type="project" value="InterPro"/>
</dbReference>
<keyword evidence="4" id="KW-1185">Reference proteome</keyword>
<evidence type="ECO:0000313" key="3">
    <source>
        <dbReference type="EMBL" id="QUN37879.1"/>
    </source>
</evidence>
<dbReference type="CDD" id="cd02440">
    <property type="entry name" value="AdoMet_MTases"/>
    <property type="match status" value="1"/>
</dbReference>
<dbReference type="InterPro" id="IPR013216">
    <property type="entry name" value="Methyltransf_11"/>
</dbReference>
<dbReference type="InterPro" id="IPR011990">
    <property type="entry name" value="TPR-like_helical_dom_sf"/>
</dbReference>
<dbReference type="Gene3D" id="3.40.50.150">
    <property type="entry name" value="Vaccinia Virus protein VP39"/>
    <property type="match status" value="1"/>
</dbReference>
<reference evidence="3" key="1">
    <citation type="submission" date="2021-04" db="EMBL/GenBank/DDBJ databases">
        <title>Complete genome sequence of the type strain Clostridium beijerinckii NRRL B-598.</title>
        <authorList>
            <person name="Sedlar K."/>
            <person name="Branska B."/>
            <person name="Bezdicek M."/>
            <person name="Nykrynova M."/>
            <person name="Lengerova M."/>
            <person name="Skutkova H."/>
            <person name="Patakova P."/>
        </authorList>
    </citation>
    <scope>NUCLEOTIDE SEQUENCE</scope>
    <source>
        <strain evidence="3">DSM 791</strain>
    </source>
</reference>
<dbReference type="Gene3D" id="1.25.40.10">
    <property type="entry name" value="Tetratricopeptide repeat domain"/>
    <property type="match status" value="1"/>
</dbReference>